<dbReference type="EMBL" id="JBAHYK010004785">
    <property type="protein sequence ID" value="KAL0562685.1"/>
    <property type="molecule type" value="Genomic_DNA"/>
</dbReference>
<dbReference type="Proteomes" id="UP001465976">
    <property type="component" value="Unassembled WGS sequence"/>
</dbReference>
<name>A0ABR3EIK7_9AGAR</name>
<reference evidence="1 2" key="1">
    <citation type="submission" date="2024-02" db="EMBL/GenBank/DDBJ databases">
        <title>A draft genome for the cacao thread blight pathogen Marasmius crinis-equi.</title>
        <authorList>
            <person name="Cohen S.P."/>
            <person name="Baruah I.K."/>
            <person name="Amoako-Attah I."/>
            <person name="Bukari Y."/>
            <person name="Meinhardt L.W."/>
            <person name="Bailey B.A."/>
        </authorList>
    </citation>
    <scope>NUCLEOTIDE SEQUENCE [LARGE SCALE GENOMIC DNA]</scope>
    <source>
        <strain evidence="1 2">GH-76</strain>
    </source>
</reference>
<comment type="caution">
    <text evidence="1">The sequence shown here is derived from an EMBL/GenBank/DDBJ whole genome shotgun (WGS) entry which is preliminary data.</text>
</comment>
<organism evidence="1 2">
    <name type="scientific">Marasmius crinis-equi</name>
    <dbReference type="NCBI Taxonomy" id="585013"/>
    <lineage>
        <taxon>Eukaryota</taxon>
        <taxon>Fungi</taxon>
        <taxon>Dikarya</taxon>
        <taxon>Basidiomycota</taxon>
        <taxon>Agaricomycotina</taxon>
        <taxon>Agaricomycetes</taxon>
        <taxon>Agaricomycetidae</taxon>
        <taxon>Agaricales</taxon>
        <taxon>Marasmiineae</taxon>
        <taxon>Marasmiaceae</taxon>
        <taxon>Marasmius</taxon>
    </lineage>
</organism>
<evidence type="ECO:0000313" key="2">
    <source>
        <dbReference type="Proteomes" id="UP001465976"/>
    </source>
</evidence>
<feature type="non-terminal residue" evidence="1">
    <location>
        <position position="1"/>
    </location>
</feature>
<feature type="non-terminal residue" evidence="1">
    <location>
        <position position="240"/>
    </location>
</feature>
<protein>
    <submittedName>
        <fullName evidence="1">Uncharacterized protein</fullName>
    </submittedName>
</protein>
<proteinExistence type="predicted"/>
<sequence length="240" mass="28099">IDNNGLPLIDFRQSLAVTEVQEVLFPNLLWLHVIDDDGSLYAINAPNLRHLVLSMASQPSAVRGAVNLWERSNCHIRTLEFRVPCPEVKFSHQAVLEVLEHMGQGLRQLCFSVSRMESLREIEWSDFHYLLDSVQYLEIRVKEKVATDHLLPDRFLPPDDYPSWPDRGEHITRYEWWGFVAQTTKLHDMARSFKNLKILVLDWDRSVYRDRYYSPILQQSPILPGGKFLLLQKDDRENSE</sequence>
<evidence type="ECO:0000313" key="1">
    <source>
        <dbReference type="EMBL" id="KAL0562685.1"/>
    </source>
</evidence>
<accession>A0ABR3EIK7</accession>
<gene>
    <name evidence="1" type="ORF">V5O48_019397</name>
</gene>
<keyword evidence="2" id="KW-1185">Reference proteome</keyword>